<keyword evidence="2" id="KW-1185">Reference proteome</keyword>
<accession>A0ABC8RHF6</accession>
<comment type="caution">
    <text evidence="1">The sequence shown here is derived from an EMBL/GenBank/DDBJ whole genome shotgun (WGS) entry which is preliminary data.</text>
</comment>
<name>A0ABC8RHF6_9AQUA</name>
<sequence length="337" mass="37993">MVPLKEESPLSYSAPPWSWAPPSMPRAPPTLLMVSPVPPKASPFSFGISPFARLAPPKPLMSPMPEWQPPAIPTAHRLRPWFTKLSEYHRRHNDFPTTVIIKLKEQALKVQMEQEVEEATTVQNKKLFLDEEAIVGSKPPRKEIWYGESIGVGNQPLACEKDGKGPILLGSSLGNRGEEALGLSEEGEAHSVKMTREVILVEERKSREPPSENWFEGNIQQVNRDFRESIQEKQDESDMESSTCRYQISTVRGTIKETIASGEEGIALRLPTKLNQRVKRSYKRGSQKKGRVGNLQVRIGLKAIYSRVKKQKGMDGVELYLQISNQHRKGNYQGNNC</sequence>
<proteinExistence type="predicted"/>
<evidence type="ECO:0000313" key="1">
    <source>
        <dbReference type="EMBL" id="CAK9144396.1"/>
    </source>
</evidence>
<protein>
    <submittedName>
        <fullName evidence="1">Uncharacterized protein</fullName>
    </submittedName>
</protein>
<reference evidence="1 2" key="1">
    <citation type="submission" date="2024-02" db="EMBL/GenBank/DDBJ databases">
        <authorList>
            <person name="Vignale AGUSTIN F."/>
            <person name="Sosa J E."/>
            <person name="Modenutti C."/>
        </authorList>
    </citation>
    <scope>NUCLEOTIDE SEQUENCE [LARGE SCALE GENOMIC DNA]</scope>
</reference>
<gene>
    <name evidence="1" type="ORF">ILEXP_LOCUS12148</name>
</gene>
<dbReference type="Proteomes" id="UP001642360">
    <property type="component" value="Unassembled WGS sequence"/>
</dbReference>
<organism evidence="1 2">
    <name type="scientific">Ilex paraguariensis</name>
    <name type="common">yerba mate</name>
    <dbReference type="NCBI Taxonomy" id="185542"/>
    <lineage>
        <taxon>Eukaryota</taxon>
        <taxon>Viridiplantae</taxon>
        <taxon>Streptophyta</taxon>
        <taxon>Embryophyta</taxon>
        <taxon>Tracheophyta</taxon>
        <taxon>Spermatophyta</taxon>
        <taxon>Magnoliopsida</taxon>
        <taxon>eudicotyledons</taxon>
        <taxon>Gunneridae</taxon>
        <taxon>Pentapetalae</taxon>
        <taxon>asterids</taxon>
        <taxon>campanulids</taxon>
        <taxon>Aquifoliales</taxon>
        <taxon>Aquifoliaceae</taxon>
        <taxon>Ilex</taxon>
    </lineage>
</organism>
<dbReference type="AlphaFoldDB" id="A0ABC8RHF6"/>
<evidence type="ECO:0000313" key="2">
    <source>
        <dbReference type="Proteomes" id="UP001642360"/>
    </source>
</evidence>
<dbReference type="EMBL" id="CAUOFW020001391">
    <property type="protein sequence ID" value="CAK9144396.1"/>
    <property type="molecule type" value="Genomic_DNA"/>
</dbReference>